<dbReference type="Proteomes" id="UP001166585">
    <property type="component" value="Unassembled WGS sequence"/>
</dbReference>
<reference evidence="1" key="1">
    <citation type="submission" date="2021-05" db="EMBL/GenBank/DDBJ databases">
        <authorList>
            <person name="Sun Q."/>
            <person name="Inoue M."/>
        </authorList>
    </citation>
    <scope>NUCLEOTIDE SEQUENCE</scope>
    <source>
        <strain evidence="1">VKM B-3255</strain>
    </source>
</reference>
<dbReference type="EMBL" id="JAHCQH010000014">
    <property type="protein sequence ID" value="MBS9476186.1"/>
    <property type="molecule type" value="Genomic_DNA"/>
</dbReference>
<name>A0ABS5R3I9_9HYPH</name>
<comment type="caution">
    <text evidence="1">The sequence shown here is derived from an EMBL/GenBank/DDBJ whole genome shotgun (WGS) entry which is preliminary data.</text>
</comment>
<evidence type="ECO:0000313" key="1">
    <source>
        <dbReference type="EMBL" id="MBS9476186.1"/>
    </source>
</evidence>
<accession>A0ABS5R3I9</accession>
<protein>
    <submittedName>
        <fullName evidence="1">Uncharacterized protein</fullName>
    </submittedName>
</protein>
<sequence length="81" mass="9492">MADVLTKLIAWVKRPSPMEQDMAAFREREKMDPTRCENCLYWQRHSNFGACRRYPPHGSTWPQVFPSSWCGEHRRSGANHG</sequence>
<evidence type="ECO:0000313" key="2">
    <source>
        <dbReference type="Proteomes" id="UP001166585"/>
    </source>
</evidence>
<gene>
    <name evidence="1" type="ORF">KIP89_03610</name>
</gene>
<keyword evidence="2" id="KW-1185">Reference proteome</keyword>
<dbReference type="InterPro" id="IPR036369">
    <property type="entry name" value="HIPIP_sf"/>
</dbReference>
<dbReference type="RefSeq" id="WP_213754046.1">
    <property type="nucleotide sequence ID" value="NZ_JAHCQH010000014.1"/>
</dbReference>
<organism evidence="1 2">
    <name type="scientific">Ancylobacter radicis</name>
    <dbReference type="NCBI Taxonomy" id="2836179"/>
    <lineage>
        <taxon>Bacteria</taxon>
        <taxon>Pseudomonadati</taxon>
        <taxon>Pseudomonadota</taxon>
        <taxon>Alphaproteobacteria</taxon>
        <taxon>Hyphomicrobiales</taxon>
        <taxon>Xanthobacteraceae</taxon>
        <taxon>Ancylobacter</taxon>
    </lineage>
</organism>
<dbReference type="SUPFAM" id="SSF57652">
    <property type="entry name" value="HIPIP (high potential iron protein)"/>
    <property type="match status" value="1"/>
</dbReference>
<proteinExistence type="predicted"/>